<keyword evidence="9" id="KW-1185">Reference proteome</keyword>
<dbReference type="CDD" id="cd14332">
    <property type="entry name" value="UBA_RuvA_C"/>
    <property type="match status" value="1"/>
</dbReference>
<dbReference type="GO" id="GO:0005524">
    <property type="term" value="F:ATP binding"/>
    <property type="evidence" value="ECO:0007669"/>
    <property type="project" value="InterPro"/>
</dbReference>
<dbReference type="SMART" id="SM00278">
    <property type="entry name" value="HhH1"/>
    <property type="match status" value="2"/>
</dbReference>
<dbReference type="GO" id="GO:0006310">
    <property type="term" value="P:DNA recombination"/>
    <property type="evidence" value="ECO:0007669"/>
    <property type="project" value="UniProtKB-UniRule"/>
</dbReference>
<keyword evidence="2 6" id="KW-0227">DNA damage</keyword>
<dbReference type="InterPro" id="IPR013849">
    <property type="entry name" value="DNA_helicase_Holl-junc_RuvA_I"/>
</dbReference>
<dbReference type="InterPro" id="IPR012340">
    <property type="entry name" value="NA-bd_OB-fold"/>
</dbReference>
<dbReference type="KEGG" id="fgg:FSB75_18875"/>
<feature type="region of interest" description="Domain III" evidence="6">
    <location>
        <begin position="140"/>
        <end position="195"/>
    </location>
</feature>
<dbReference type="NCBIfam" id="TIGR00084">
    <property type="entry name" value="ruvA"/>
    <property type="match status" value="1"/>
</dbReference>
<dbReference type="SUPFAM" id="SSF46929">
    <property type="entry name" value="DNA helicase RuvA subunit, C-terminal domain"/>
    <property type="match status" value="1"/>
</dbReference>
<evidence type="ECO:0000256" key="1">
    <source>
        <dbReference type="ARBA" id="ARBA00022490"/>
    </source>
</evidence>
<evidence type="ECO:0000313" key="8">
    <source>
        <dbReference type="EMBL" id="QEC57879.1"/>
    </source>
</evidence>
<comment type="subcellular location">
    <subcellularLocation>
        <location evidence="6">Cytoplasm</location>
    </subcellularLocation>
</comment>
<proteinExistence type="inferred from homology"/>
<dbReference type="InterPro" id="IPR010994">
    <property type="entry name" value="RuvA_2-like"/>
</dbReference>
<feature type="domain" description="Helix-hairpin-helix DNA-binding motif class 1" evidence="7">
    <location>
        <begin position="107"/>
        <end position="126"/>
    </location>
</feature>
<evidence type="ECO:0000256" key="4">
    <source>
        <dbReference type="ARBA" id="ARBA00023172"/>
    </source>
</evidence>
<dbReference type="InterPro" id="IPR000085">
    <property type="entry name" value="RuvA"/>
</dbReference>
<feature type="domain" description="Helix-hairpin-helix DNA-binding motif class 1" evidence="7">
    <location>
        <begin position="72"/>
        <end position="91"/>
    </location>
</feature>
<dbReference type="HAMAP" id="MF_00031">
    <property type="entry name" value="DNA_HJ_migration_RuvA"/>
    <property type="match status" value="1"/>
</dbReference>
<comment type="similarity">
    <text evidence="6">Belongs to the RuvA family.</text>
</comment>
<dbReference type="SUPFAM" id="SSF50249">
    <property type="entry name" value="Nucleic acid-binding proteins"/>
    <property type="match status" value="1"/>
</dbReference>
<comment type="subunit">
    <text evidence="6">Homotetramer. Forms an RuvA(8)-RuvB(12)-Holliday junction (HJ) complex. HJ DNA is sandwiched between 2 RuvA tetramers; dsDNA enters through RuvA and exits via RuvB. An RuvB hexamer assembles on each DNA strand where it exits the tetramer. Each RuvB hexamer is contacted by two RuvA subunits (via domain III) on 2 adjacent RuvB subunits; this complex drives branch migration. In the full resolvosome a probable DNA-RuvA(4)-RuvB(12)-RuvC(2) complex forms which resolves the HJ.</text>
</comment>
<evidence type="ECO:0000259" key="7">
    <source>
        <dbReference type="SMART" id="SM00278"/>
    </source>
</evidence>
<sequence length="195" mass="21224">MIAFLTGNFVKKTPSYVYIDVNGVGYEVQISLNTYSSIQDKEKGTLQTHLIVREDAHILFGFADAAEKEMFLQLVAVSGIGANTARVMLSYMKPDELSRAIVQGNAKTLEAIKGIGRKTAERIVVELRDKLAKQPVEAGTNISPWKSNTLQTDALNALVALGINRQAADGAIQKVLNQDPTVGVELLIKKALQLL</sequence>
<dbReference type="Gene3D" id="2.40.50.140">
    <property type="entry name" value="Nucleic acid-binding proteins"/>
    <property type="match status" value="1"/>
</dbReference>
<dbReference type="InterPro" id="IPR003583">
    <property type="entry name" value="Hlx-hairpin-Hlx_DNA-bd_motif"/>
</dbReference>
<dbReference type="InterPro" id="IPR011114">
    <property type="entry name" value="RuvA_C"/>
</dbReference>
<comment type="caution">
    <text evidence="6">Lacks conserved residue(s) required for the propagation of feature annotation.</text>
</comment>
<keyword evidence="1 6" id="KW-0963">Cytoplasm</keyword>
<dbReference type="Pfam" id="PF01330">
    <property type="entry name" value="RuvA_N"/>
    <property type="match status" value="1"/>
</dbReference>
<dbReference type="SUPFAM" id="SSF47781">
    <property type="entry name" value="RuvA domain 2-like"/>
    <property type="match status" value="1"/>
</dbReference>
<comment type="domain">
    <text evidence="6">Has three domains with a flexible linker between the domains II and III and assumes an 'L' shape. Domain III is highly mobile and contacts RuvB.</text>
</comment>
<evidence type="ECO:0000256" key="3">
    <source>
        <dbReference type="ARBA" id="ARBA00023125"/>
    </source>
</evidence>
<dbReference type="GO" id="GO:0006281">
    <property type="term" value="P:DNA repair"/>
    <property type="evidence" value="ECO:0007669"/>
    <property type="project" value="UniProtKB-UniRule"/>
</dbReference>
<dbReference type="Gene3D" id="1.10.8.10">
    <property type="entry name" value="DNA helicase RuvA subunit, C-terminal domain"/>
    <property type="match status" value="1"/>
</dbReference>
<organism evidence="8 9">
    <name type="scientific">Flavisolibacter ginsenosidimutans</name>
    <dbReference type="NCBI Taxonomy" id="661481"/>
    <lineage>
        <taxon>Bacteria</taxon>
        <taxon>Pseudomonadati</taxon>
        <taxon>Bacteroidota</taxon>
        <taxon>Chitinophagia</taxon>
        <taxon>Chitinophagales</taxon>
        <taxon>Chitinophagaceae</taxon>
        <taxon>Flavisolibacter</taxon>
    </lineage>
</organism>
<gene>
    <name evidence="6 8" type="primary">ruvA</name>
    <name evidence="8" type="ORF">FSB75_18875</name>
</gene>
<evidence type="ECO:0000256" key="6">
    <source>
        <dbReference type="HAMAP-Rule" id="MF_00031"/>
    </source>
</evidence>
<dbReference type="InterPro" id="IPR036267">
    <property type="entry name" value="RuvA_C_sf"/>
</dbReference>
<dbReference type="Pfam" id="PF14520">
    <property type="entry name" value="HHH_5"/>
    <property type="match status" value="1"/>
</dbReference>
<dbReference type="GO" id="GO:0009378">
    <property type="term" value="F:four-way junction helicase activity"/>
    <property type="evidence" value="ECO:0007669"/>
    <property type="project" value="InterPro"/>
</dbReference>
<dbReference type="GO" id="GO:0009379">
    <property type="term" value="C:Holliday junction helicase complex"/>
    <property type="evidence" value="ECO:0007669"/>
    <property type="project" value="InterPro"/>
</dbReference>
<dbReference type="GO" id="GO:0000400">
    <property type="term" value="F:four-way junction DNA binding"/>
    <property type="evidence" value="ECO:0007669"/>
    <property type="project" value="UniProtKB-UniRule"/>
</dbReference>
<dbReference type="Proteomes" id="UP000321204">
    <property type="component" value="Chromosome"/>
</dbReference>
<comment type="function">
    <text evidence="6">The RuvA-RuvB-RuvC complex processes Holliday junction (HJ) DNA during genetic recombination and DNA repair, while the RuvA-RuvB complex plays an important role in the rescue of blocked DNA replication forks via replication fork reversal (RFR). RuvA specifically binds to HJ cruciform DNA, conferring on it an open structure. The RuvB hexamer acts as an ATP-dependent pump, pulling dsDNA into and through the RuvAB complex. HJ branch migration allows RuvC to scan DNA until it finds its consensus sequence, where it cleaves and resolves the cruciform DNA.</text>
</comment>
<dbReference type="Pfam" id="PF07499">
    <property type="entry name" value="RuvA_C"/>
    <property type="match status" value="1"/>
</dbReference>
<dbReference type="EMBL" id="CP042433">
    <property type="protein sequence ID" value="QEC57879.1"/>
    <property type="molecule type" value="Genomic_DNA"/>
</dbReference>
<name>A0A5B8UNT2_9BACT</name>
<protein>
    <recommendedName>
        <fullName evidence="6">Holliday junction branch migration complex subunit RuvA</fullName>
    </recommendedName>
</protein>
<evidence type="ECO:0000256" key="5">
    <source>
        <dbReference type="ARBA" id="ARBA00023204"/>
    </source>
</evidence>
<keyword evidence="3 6" id="KW-0238">DNA-binding</keyword>
<reference evidence="8 9" key="1">
    <citation type="journal article" date="2015" name="Int. J. Syst. Evol. Microbiol.">
        <title>Flavisolibacter ginsenosidimutans sp. nov., with ginsenoside-converting activity isolated from soil used for cultivating ginseng.</title>
        <authorList>
            <person name="Zhao Y."/>
            <person name="Liu Q."/>
            <person name="Kang M.S."/>
            <person name="Jin F."/>
            <person name="Yu H."/>
            <person name="Im W.T."/>
        </authorList>
    </citation>
    <scope>NUCLEOTIDE SEQUENCE [LARGE SCALE GENOMIC DNA]</scope>
    <source>
        <strain evidence="8 9">Gsoil 636</strain>
    </source>
</reference>
<keyword evidence="5 6" id="KW-0234">DNA repair</keyword>
<dbReference type="AlphaFoldDB" id="A0A5B8UNT2"/>
<dbReference type="GO" id="GO:0048476">
    <property type="term" value="C:Holliday junction resolvase complex"/>
    <property type="evidence" value="ECO:0007669"/>
    <property type="project" value="UniProtKB-UniRule"/>
</dbReference>
<dbReference type="RefSeq" id="WP_146790658.1">
    <property type="nucleotide sequence ID" value="NZ_BAABIO010000003.1"/>
</dbReference>
<keyword evidence="4 6" id="KW-0233">DNA recombination</keyword>
<evidence type="ECO:0000313" key="9">
    <source>
        <dbReference type="Proteomes" id="UP000321204"/>
    </source>
</evidence>
<evidence type="ECO:0000256" key="2">
    <source>
        <dbReference type="ARBA" id="ARBA00022763"/>
    </source>
</evidence>
<dbReference type="GO" id="GO:0005737">
    <property type="term" value="C:cytoplasm"/>
    <property type="evidence" value="ECO:0007669"/>
    <property type="project" value="UniProtKB-SubCell"/>
</dbReference>
<dbReference type="Gene3D" id="1.10.150.20">
    <property type="entry name" value="5' to 3' exonuclease, C-terminal subdomain"/>
    <property type="match status" value="1"/>
</dbReference>
<dbReference type="OrthoDB" id="5293449at2"/>
<accession>A0A5B8UNT2</accession>